<keyword evidence="4" id="KW-1185">Reference proteome</keyword>
<feature type="region of interest" description="Disordered" evidence="1">
    <location>
        <begin position="440"/>
        <end position="553"/>
    </location>
</feature>
<sequence>MPEPKGGYDSTPVKPSNGPTYTVRITFHRATNLPVADFGSGSADPFILAQVTTSHPPRHSQDPYLRWRSKTIRKSLEPVWESSWDIAGVPADGLNLSARIYDEDPQDHDDRLGKVEISTGSIDENWKGIKEEIFKVKKTGADLRAYGARWICTMVNKNRKLHAQLTLSIEVLGKTPKDEDLGKAYTISSYWWIHFSPMIGRIAGVKAKNHQGVEKYNFQANEIQLRGPVPNELYHRYVEFKTFVGGMFESTGLRGKILNKALHHQHERIYNYDRQTQYGEFRDGPSEDTTLKFLEMAHFDQGGRIFTYVITLDGLLRFTETGKEFGIDLLSKHTMHSDVHIYIAWSGEFLIRRVAHPDQSPSDPDQHTHPAEDVPGGPPHSAPPKDPAHYELIIDNDSGTYRPNKKLIPVLKEFLEKNFPGLKVVVMACDDEKLSKIKEDQKKVKGKEGDNMVFGQQSSSNLNLGSDAGGGDGGSISSSDEEELEERARQAGDDGGEGVTGKLEKGFNAIENPKTAFGVVSGEAKGLGKKIGLGHEGGKKQREHAEERDDQAS</sequence>
<dbReference type="SUPFAM" id="SSF49562">
    <property type="entry name" value="C2 domain (Calcium/lipid-binding domain, CaLB)"/>
    <property type="match status" value="1"/>
</dbReference>
<dbReference type="OrthoDB" id="73919at2759"/>
<protein>
    <submittedName>
        <fullName evidence="3">C2 domain-containing protein</fullName>
    </submittedName>
</protein>
<dbReference type="Pfam" id="PF00168">
    <property type="entry name" value="C2"/>
    <property type="match status" value="1"/>
</dbReference>
<dbReference type="AlphaFoldDB" id="A0A1B9H2L9"/>
<reference evidence="4" key="2">
    <citation type="submission" date="2013-12" db="EMBL/GenBank/DDBJ databases">
        <title>Evolution of pathogenesis and genome organization in the Tremellales.</title>
        <authorList>
            <person name="Cuomo C."/>
            <person name="Litvintseva A."/>
            <person name="Heitman J."/>
            <person name="Chen Y."/>
            <person name="Sun S."/>
            <person name="Springer D."/>
            <person name="Dromer F."/>
            <person name="Young S."/>
            <person name="Zeng Q."/>
            <person name="Chapman S."/>
            <person name="Gujja S."/>
            <person name="Saif S."/>
            <person name="Birren B."/>
        </authorList>
    </citation>
    <scope>NUCLEOTIDE SEQUENCE [LARGE SCALE GENOMIC DNA]</scope>
    <source>
        <strain evidence="4">BCC8398</strain>
    </source>
</reference>
<dbReference type="InterPro" id="IPR000008">
    <property type="entry name" value="C2_dom"/>
</dbReference>
<dbReference type="InterPro" id="IPR035892">
    <property type="entry name" value="C2_domain_sf"/>
</dbReference>
<dbReference type="STRING" id="1296120.A0A1B9H2L9"/>
<dbReference type="PANTHER" id="PTHR47800:SF5">
    <property type="entry name" value="FER-1-LIKE PROTEIN 6"/>
    <property type="match status" value="1"/>
</dbReference>
<feature type="region of interest" description="Disordered" evidence="1">
    <location>
        <begin position="356"/>
        <end position="390"/>
    </location>
</feature>
<dbReference type="PANTHER" id="PTHR47800">
    <property type="entry name" value="C2 DOMAIN-CONTAINING PROTEIN"/>
    <property type="match status" value="1"/>
</dbReference>
<dbReference type="SMART" id="SM00239">
    <property type="entry name" value="C2"/>
    <property type="match status" value="1"/>
</dbReference>
<evidence type="ECO:0000313" key="4">
    <source>
        <dbReference type="Proteomes" id="UP000092666"/>
    </source>
</evidence>
<dbReference type="PROSITE" id="PS50004">
    <property type="entry name" value="C2"/>
    <property type="match status" value="1"/>
</dbReference>
<organism evidence="3 4">
    <name type="scientific">Kwoniella heveanensis BCC8398</name>
    <dbReference type="NCBI Taxonomy" id="1296120"/>
    <lineage>
        <taxon>Eukaryota</taxon>
        <taxon>Fungi</taxon>
        <taxon>Dikarya</taxon>
        <taxon>Basidiomycota</taxon>
        <taxon>Agaricomycotina</taxon>
        <taxon>Tremellomycetes</taxon>
        <taxon>Tremellales</taxon>
        <taxon>Cryptococcaceae</taxon>
        <taxon>Kwoniella</taxon>
    </lineage>
</organism>
<gene>
    <name evidence="3" type="ORF">I316_00641</name>
</gene>
<evidence type="ECO:0000259" key="2">
    <source>
        <dbReference type="PROSITE" id="PS50004"/>
    </source>
</evidence>
<feature type="domain" description="C2" evidence="2">
    <location>
        <begin position="4"/>
        <end position="133"/>
    </location>
</feature>
<feature type="compositionally biased region" description="Basic and acidic residues" evidence="1">
    <location>
        <begin position="440"/>
        <end position="450"/>
    </location>
</feature>
<evidence type="ECO:0000256" key="1">
    <source>
        <dbReference type="SAM" id="MobiDB-lite"/>
    </source>
</evidence>
<dbReference type="GO" id="GO:0010628">
    <property type="term" value="P:positive regulation of gene expression"/>
    <property type="evidence" value="ECO:0007669"/>
    <property type="project" value="TreeGrafter"/>
</dbReference>
<feature type="compositionally biased region" description="Pro residues" evidence="1">
    <location>
        <begin position="376"/>
        <end position="385"/>
    </location>
</feature>
<dbReference type="Gene3D" id="2.60.40.150">
    <property type="entry name" value="C2 domain"/>
    <property type="match status" value="1"/>
</dbReference>
<reference evidence="3 4" key="1">
    <citation type="submission" date="2013-07" db="EMBL/GenBank/DDBJ databases">
        <title>The Genome Sequence of Cryptococcus heveanensis BCC8398.</title>
        <authorList>
            <consortium name="The Broad Institute Genome Sequencing Platform"/>
            <person name="Cuomo C."/>
            <person name="Litvintseva A."/>
            <person name="Chen Y."/>
            <person name="Heitman J."/>
            <person name="Sun S."/>
            <person name="Springer D."/>
            <person name="Dromer F."/>
            <person name="Young S.K."/>
            <person name="Zeng Q."/>
            <person name="Gargeya S."/>
            <person name="Fitzgerald M."/>
            <person name="Abouelleil A."/>
            <person name="Alvarado L."/>
            <person name="Berlin A.M."/>
            <person name="Chapman S.B."/>
            <person name="Dewar J."/>
            <person name="Goldberg J."/>
            <person name="Griggs A."/>
            <person name="Gujja S."/>
            <person name="Hansen M."/>
            <person name="Howarth C."/>
            <person name="Imamovic A."/>
            <person name="Larimer J."/>
            <person name="McCowan C."/>
            <person name="Murphy C."/>
            <person name="Pearson M."/>
            <person name="Priest M."/>
            <person name="Roberts A."/>
            <person name="Saif S."/>
            <person name="Shea T."/>
            <person name="Sykes S."/>
            <person name="Wortman J."/>
            <person name="Nusbaum C."/>
            <person name="Birren B."/>
        </authorList>
    </citation>
    <scope>NUCLEOTIDE SEQUENCE [LARGE SCALE GENOMIC DNA]</scope>
    <source>
        <strain evidence="3 4">BCC8398</strain>
    </source>
</reference>
<dbReference type="EMBL" id="KV700122">
    <property type="protein sequence ID" value="OCF37516.1"/>
    <property type="molecule type" value="Genomic_DNA"/>
</dbReference>
<name>A0A1B9H2L9_9TREE</name>
<evidence type="ECO:0000313" key="3">
    <source>
        <dbReference type="EMBL" id="OCF37516.1"/>
    </source>
</evidence>
<accession>A0A1B9H2L9</accession>
<proteinExistence type="predicted"/>
<dbReference type="Proteomes" id="UP000092666">
    <property type="component" value="Unassembled WGS sequence"/>
</dbReference>
<feature type="compositionally biased region" description="Basic and acidic residues" evidence="1">
    <location>
        <begin position="536"/>
        <end position="553"/>
    </location>
</feature>